<dbReference type="InterPro" id="IPR003131">
    <property type="entry name" value="T1-type_BTB"/>
</dbReference>
<gene>
    <name evidence="10" type="primary">LOC100934822</name>
</gene>
<evidence type="ECO:0000256" key="2">
    <source>
        <dbReference type="ARBA" id="ARBA00004487"/>
    </source>
</evidence>
<sequence>MMAVVHNAKEKGEFDAFPEIIELNVGGQVYITRYPTLVSVQGSLLWEMFSQKNPLSLSRDNKGRFFVDRDGFLFRYVLDYMRDHQLVLPDHFPERSRLKREAEFFKLPDLVKILAPDAGNNSVADEFRVSDSEEPHPVPASGLSVSASGPGDSPGAAGPGAGASRKSGYITLGYRGSYTLGRDSQTDAKFRRVARIMVCGKISLAKEVFGETLNESRDPDRPPERYTSRYYLKFNYLEQAFDKLATAGFHMVTSNSTGTCACAQDQADDKIWTSYTEYIFYRSPLAVEEQGADPVSSCSPENKLQKVSIAHVHGRGARLLPTWTELKTSSSTKRPLTALLKYVPLMGKLYHVASGDSKEEVPKFKTIWEPKPHPADDLSVGVVSGPHRFTVSIHEPSHRDVACVASLANIDSVEDQASQDPRRPEPQLLVPFVWPEQGPCPSRPESIHYCQPFKRVRKVKQLTQRWNSEDSSVPETVMDNESDRDQVSEERRRMAMELDKCIEEFRKIKIPCTFPNKKRPWQSELLQKYHV</sequence>
<keyword evidence="5" id="KW-0472">Membrane</keyword>
<evidence type="ECO:0000313" key="10">
    <source>
        <dbReference type="Ensembl" id="ENSSHAP00000037572.1"/>
    </source>
</evidence>
<dbReference type="GO" id="GO:0008277">
    <property type="term" value="P:regulation of G protein-coupled receptor signaling pathway"/>
    <property type="evidence" value="ECO:0007669"/>
    <property type="project" value="TreeGrafter"/>
</dbReference>
<evidence type="ECO:0000256" key="4">
    <source>
        <dbReference type="ARBA" id="ARBA00022553"/>
    </source>
</evidence>
<feature type="region of interest" description="Disordered" evidence="7">
    <location>
        <begin position="125"/>
        <end position="163"/>
    </location>
</feature>
<evidence type="ECO:0000259" key="8">
    <source>
        <dbReference type="Pfam" id="PF02214"/>
    </source>
</evidence>
<dbReference type="InterPro" id="IPR011333">
    <property type="entry name" value="SKP1/BTB/POZ_sf"/>
</dbReference>
<dbReference type="PANTHER" id="PTHR14499">
    <property type="entry name" value="POTASSIUM CHANNEL TETRAMERIZATION DOMAIN-CONTAINING"/>
    <property type="match status" value="1"/>
</dbReference>
<dbReference type="Proteomes" id="UP000007648">
    <property type="component" value="Unassembled WGS sequence"/>
</dbReference>
<organism evidence="10 11">
    <name type="scientific">Sarcophilus harrisii</name>
    <name type="common">Tasmanian devil</name>
    <name type="synonym">Sarcophilus laniarius</name>
    <dbReference type="NCBI Taxonomy" id="9305"/>
    <lineage>
        <taxon>Eukaryota</taxon>
        <taxon>Metazoa</taxon>
        <taxon>Chordata</taxon>
        <taxon>Craniata</taxon>
        <taxon>Vertebrata</taxon>
        <taxon>Euteleostomi</taxon>
        <taxon>Mammalia</taxon>
        <taxon>Metatheria</taxon>
        <taxon>Dasyuromorphia</taxon>
        <taxon>Dasyuridae</taxon>
        <taxon>Sarcophilus</taxon>
    </lineage>
</organism>
<accession>A0A7N4PF74</accession>
<dbReference type="SUPFAM" id="SSF54695">
    <property type="entry name" value="POZ domain"/>
    <property type="match status" value="1"/>
</dbReference>
<dbReference type="GeneID" id="100934822"/>
<dbReference type="Pfam" id="PF23110">
    <property type="entry name" value="H1_KCTD8_12_16"/>
    <property type="match status" value="1"/>
</dbReference>
<keyword evidence="11" id="KW-1185">Reference proteome</keyword>
<reference evidence="10" key="3">
    <citation type="submission" date="2025-09" db="UniProtKB">
        <authorList>
            <consortium name="Ensembl"/>
        </authorList>
    </citation>
    <scope>IDENTIFICATION</scope>
</reference>
<keyword evidence="6" id="KW-0966">Cell projection</keyword>
<dbReference type="RefSeq" id="XP_031800189.1">
    <property type="nucleotide sequence ID" value="XM_031944329.1"/>
</dbReference>
<dbReference type="GO" id="GO:0043235">
    <property type="term" value="C:receptor complex"/>
    <property type="evidence" value="ECO:0007669"/>
    <property type="project" value="TreeGrafter"/>
</dbReference>
<dbReference type="RefSeq" id="XP_031800188.1">
    <property type="nucleotide sequence ID" value="XM_031944328.1"/>
</dbReference>
<keyword evidence="4" id="KW-0597">Phosphoprotein</keyword>
<protein>
    <recommendedName>
        <fullName evidence="12">BTB domain-containing protein</fullName>
    </recommendedName>
</protein>
<feature type="domain" description="KCTD8/12/16 H1" evidence="9">
    <location>
        <begin position="168"/>
        <end position="282"/>
    </location>
</feature>
<dbReference type="GO" id="GO:0005886">
    <property type="term" value="C:plasma membrane"/>
    <property type="evidence" value="ECO:0007669"/>
    <property type="project" value="UniProtKB-SubCell"/>
</dbReference>
<dbReference type="GO" id="GO:0051260">
    <property type="term" value="P:protein homooligomerization"/>
    <property type="evidence" value="ECO:0007669"/>
    <property type="project" value="InterPro"/>
</dbReference>
<feature type="compositionally biased region" description="Low complexity" evidence="7">
    <location>
        <begin position="146"/>
        <end position="163"/>
    </location>
</feature>
<evidence type="ECO:0000256" key="6">
    <source>
        <dbReference type="ARBA" id="ARBA00023273"/>
    </source>
</evidence>
<evidence type="ECO:0000259" key="9">
    <source>
        <dbReference type="Pfam" id="PF23110"/>
    </source>
</evidence>
<feature type="compositionally biased region" description="Basic and acidic residues" evidence="7">
    <location>
        <begin position="125"/>
        <end position="136"/>
    </location>
</feature>
<feature type="domain" description="Potassium channel tetramerisation-type BTB" evidence="8">
    <location>
        <begin position="21"/>
        <end position="110"/>
    </location>
</feature>
<evidence type="ECO:0000256" key="7">
    <source>
        <dbReference type="SAM" id="MobiDB-lite"/>
    </source>
</evidence>
<reference evidence="10" key="2">
    <citation type="submission" date="2025-08" db="UniProtKB">
        <authorList>
            <consortium name="Ensembl"/>
        </authorList>
    </citation>
    <scope>IDENTIFICATION</scope>
</reference>
<evidence type="ECO:0000256" key="5">
    <source>
        <dbReference type="ARBA" id="ARBA00023136"/>
    </source>
</evidence>
<dbReference type="GO" id="GO:0043005">
    <property type="term" value="C:neuron projection"/>
    <property type="evidence" value="ECO:0007669"/>
    <property type="project" value="UniProtKB-SubCell"/>
</dbReference>
<name>A0A7N4PF74_SARHA</name>
<proteinExistence type="predicted"/>
<dbReference type="GeneTree" id="ENSGT00940000163673"/>
<dbReference type="CDD" id="cd18367">
    <property type="entry name" value="BTB_POZ_KCTD8-like"/>
    <property type="match status" value="1"/>
</dbReference>
<evidence type="ECO:0008006" key="12">
    <source>
        <dbReference type="Google" id="ProtNLM"/>
    </source>
</evidence>
<dbReference type="Ensembl" id="ENSSHAT00000044261.1">
    <property type="protein sequence ID" value="ENSSHAP00000037572.1"/>
    <property type="gene ID" value="ENSSHAG00000001954.2"/>
</dbReference>
<feature type="region of interest" description="Disordered" evidence="7">
    <location>
        <begin position="466"/>
        <end position="489"/>
    </location>
</feature>
<dbReference type="Pfam" id="PF02214">
    <property type="entry name" value="BTB_2"/>
    <property type="match status" value="1"/>
</dbReference>
<evidence type="ECO:0000313" key="11">
    <source>
        <dbReference type="Proteomes" id="UP000007648"/>
    </source>
</evidence>
<dbReference type="RefSeq" id="XP_031800191.1">
    <property type="nucleotide sequence ID" value="XM_031944331.1"/>
</dbReference>
<dbReference type="AlphaFoldDB" id="A0A7N4PF74"/>
<comment type="subcellular location">
    <subcellularLocation>
        <location evidence="1">Cell membrane</location>
    </subcellularLocation>
    <subcellularLocation>
        <location evidence="2">Cell projection</location>
        <location evidence="2">Neuron projection</location>
    </subcellularLocation>
</comment>
<dbReference type="InParanoid" id="A0A7N4PF74"/>
<keyword evidence="3" id="KW-1003">Cell membrane</keyword>
<evidence type="ECO:0000256" key="3">
    <source>
        <dbReference type="ARBA" id="ARBA00022475"/>
    </source>
</evidence>
<dbReference type="InterPro" id="IPR057093">
    <property type="entry name" value="H1_KCTD8_12_16"/>
</dbReference>
<dbReference type="PANTHER" id="PTHR14499:SF30">
    <property type="entry name" value="POTASSIUM CHANNEL TETRAMERISATION DOMAIN CONTAINING 12B"/>
    <property type="match status" value="1"/>
</dbReference>
<dbReference type="Gene3D" id="3.30.710.10">
    <property type="entry name" value="Potassium Channel Kv1.1, Chain A"/>
    <property type="match status" value="1"/>
</dbReference>
<reference evidence="10 11" key="1">
    <citation type="journal article" date="2011" name="Proc. Natl. Acad. Sci. U.S.A.">
        <title>Genetic diversity and population structure of the endangered marsupial Sarcophilus harrisii (Tasmanian devil).</title>
        <authorList>
            <person name="Miller W."/>
            <person name="Hayes V.M."/>
            <person name="Ratan A."/>
            <person name="Petersen D.C."/>
            <person name="Wittekindt N.E."/>
            <person name="Miller J."/>
            <person name="Walenz B."/>
            <person name="Knight J."/>
            <person name="Qi J."/>
            <person name="Zhao F."/>
            <person name="Wang Q."/>
            <person name="Bedoya-Reina O.C."/>
            <person name="Katiyar N."/>
            <person name="Tomsho L.P."/>
            <person name="Kasson L.M."/>
            <person name="Hardie R.A."/>
            <person name="Woodbridge P."/>
            <person name="Tindall E.A."/>
            <person name="Bertelsen M.F."/>
            <person name="Dixon D."/>
            <person name="Pyecroft S."/>
            <person name="Helgen K.M."/>
            <person name="Lesk A.M."/>
            <person name="Pringle T.H."/>
            <person name="Patterson N."/>
            <person name="Zhang Y."/>
            <person name="Kreiss A."/>
            <person name="Woods G.M."/>
            <person name="Jones M.E."/>
            <person name="Schuster S.C."/>
        </authorList>
    </citation>
    <scope>NUCLEOTIDE SEQUENCE [LARGE SCALE GENOMIC DNA]</scope>
</reference>
<dbReference type="OrthoDB" id="2414723at2759"/>
<evidence type="ECO:0000256" key="1">
    <source>
        <dbReference type="ARBA" id="ARBA00004236"/>
    </source>
</evidence>
<dbReference type="RefSeq" id="XP_031800190.1">
    <property type="nucleotide sequence ID" value="XM_031944330.1"/>
</dbReference>